<keyword evidence="1" id="KW-0175">Coiled coil</keyword>
<feature type="coiled-coil region" evidence="1">
    <location>
        <begin position="207"/>
        <end position="234"/>
    </location>
</feature>
<evidence type="ECO:0000313" key="3">
    <source>
        <dbReference type="Proteomes" id="UP000033109"/>
    </source>
</evidence>
<dbReference type="RefSeq" id="WP_046312971.1">
    <property type="nucleotide sequence ID" value="NZ_CBCSCY010000061.1"/>
</dbReference>
<dbReference type="EMBL" id="CP009621">
    <property type="protein sequence ID" value="AKD04923.1"/>
    <property type="molecule type" value="Genomic_DNA"/>
</dbReference>
<gene>
    <name evidence="2" type="ORF">PKOR_19770</name>
</gene>
<evidence type="ECO:0000313" key="2">
    <source>
        <dbReference type="EMBL" id="AKD04923.1"/>
    </source>
</evidence>
<dbReference type="OrthoDB" id="9886115at2"/>
<name>A0A0E3ZIY4_9BACT</name>
<evidence type="ECO:0000256" key="1">
    <source>
        <dbReference type="SAM" id="Coils"/>
    </source>
</evidence>
<accession>A0A0E3ZIY4</accession>
<reference evidence="2 3" key="1">
    <citation type="journal article" date="2015" name="Sci. Rep.">
        <title>Unraveling adaptation of Pontibacter korlensis to radiation and infertility in desert through complete genome and comparative transcriptomic analysis.</title>
        <authorList>
            <person name="Dai J."/>
            <person name="Dai W."/>
            <person name="Qiu C."/>
            <person name="Yang Z."/>
            <person name="Zhang Y."/>
            <person name="Zhou M."/>
            <person name="Zhang L."/>
            <person name="Fang C."/>
            <person name="Gao Q."/>
            <person name="Yang Q."/>
            <person name="Li X."/>
            <person name="Wang Z."/>
            <person name="Wang Z."/>
            <person name="Jia Z."/>
            <person name="Chen X."/>
        </authorList>
    </citation>
    <scope>NUCLEOTIDE SEQUENCE [LARGE SCALE GENOMIC DNA]</scope>
    <source>
        <strain evidence="2 3">X14-1T</strain>
    </source>
</reference>
<proteinExistence type="predicted"/>
<dbReference type="PATRIC" id="fig|400092.3.peg.4325"/>
<dbReference type="HOGENOM" id="CLU_959271_0_0_10"/>
<dbReference type="AlphaFoldDB" id="A0A0E3ZIY4"/>
<keyword evidence="3" id="KW-1185">Reference proteome</keyword>
<organism evidence="2 3">
    <name type="scientific">Pontibacter korlensis</name>
    <dbReference type="NCBI Taxonomy" id="400092"/>
    <lineage>
        <taxon>Bacteria</taxon>
        <taxon>Pseudomonadati</taxon>
        <taxon>Bacteroidota</taxon>
        <taxon>Cytophagia</taxon>
        <taxon>Cytophagales</taxon>
        <taxon>Hymenobacteraceae</taxon>
        <taxon>Pontibacter</taxon>
    </lineage>
</organism>
<protein>
    <submittedName>
        <fullName evidence="2">Uncharacterized protein</fullName>
    </submittedName>
</protein>
<dbReference type="KEGG" id="pko:PKOR_19770"/>
<sequence length="290" mass="33173">MTQKEKLDLIMRRLFELRDDKYSHTLTSIMKELDIYETDSDMRRLATRLEDELLAKGTWVREGVYIKITTHGIDYYEQNLSRGMKQSEKLDRVLRWLYDRRDQEGLVGNLEPIMQELGIYQGREEAERIANELTRLDLATIFPVSDGAGIVRGITPKGISYCEGETFSQPSQPDASVQYVFNGNFHANNAVLGNGNSHIQQSSSTSTKEAEDLIKAVREELQKSTELSEEERESSLECVDDIEDSVKAKKTVRKYQWSTLLNNTSKAFDIYSKVEKLWQAVEAASQTPTP</sequence>
<dbReference type="Proteomes" id="UP000033109">
    <property type="component" value="Chromosome"/>
</dbReference>